<feature type="region of interest" description="Disordered" evidence="12">
    <location>
        <begin position="1"/>
        <end position="109"/>
    </location>
</feature>
<dbReference type="AlphaFoldDB" id="A0AAV4I440"/>
<dbReference type="InterPro" id="IPR057091">
    <property type="entry name" value="NDC80_loop"/>
</dbReference>
<keyword evidence="2 10" id="KW-0158">Chromosome</keyword>
<feature type="compositionally biased region" description="Low complexity" evidence="12">
    <location>
        <begin position="30"/>
        <end position="59"/>
    </location>
</feature>
<evidence type="ECO:0000256" key="9">
    <source>
        <dbReference type="ARBA" id="ARBA00023328"/>
    </source>
</evidence>
<evidence type="ECO:0000256" key="1">
    <source>
        <dbReference type="ARBA" id="ARBA00007050"/>
    </source>
</evidence>
<comment type="subunit">
    <text evidence="10">Component of the NDC80 complex.</text>
</comment>
<dbReference type="Pfam" id="PF03801">
    <property type="entry name" value="Ndc80_HEC"/>
    <property type="match status" value="1"/>
</dbReference>
<dbReference type="Gene3D" id="6.10.250.1950">
    <property type="match status" value="1"/>
</dbReference>
<keyword evidence="7 10" id="KW-0539">Nucleus</keyword>
<sequence length="652" mass="74717">MRKSFTEGHRPSLSGAPLRVRQDNIPSYGSRPSSMERASSSSSKVPVSKRMSSASSSQQHRPRQSSLGRGSLQDHRKSTSLSQMSFVPKSGRPSSGIGVRGRTDVPKDIRPISDKRYQSQCIASLLEFLTSHKYPHPISHKLLGSPSNKDFSNMFEFIMGHFWDDYKLQGSKIQEVVPSTLKLLGYPFNLPKTYLCSVGSPHTWPHLLAALTWMIELLQIKISVTADIDRLMFLDSAGDDFDGMSDEKIAFDYKERTFNAFMAGADSFEEEDQALEKIFMEKYHGGDINVIIEENKRLENMIEDAGKMEDKISSLKEHHKIQIQETKNFRDYLEQMQRHKMALVAEMEKCSEELAIAKSDVEKEESRLNSMKIAYESQELKPADVERLKAEQDRLHAQVEQLEKQSADISAEIWEVNMEQAKHNEKLQEDVAKYNRLAIALKLVPECAEFADGKDFRLHSGFTSDLVMNFQHNIKPKLTLMKKNLNEQHRSNKKEQFNLVCNIEKMQELLNDKKEMLIQKERELSEMESEIEMLKQTSTTEHKSLSEELRRLEQEVGQLNTSLNHQKAEHDKLVATYTAMQNKLAAVKADAEQEISKLRETRDVMRAKVKEHAENVKKQLLEILHQAGAEAAQKLALAQEASQRRRHRFGLQ</sequence>
<gene>
    <name evidence="16" type="ORF">ElyMa_004655100</name>
</gene>
<dbReference type="Pfam" id="PF18077">
    <property type="entry name" value="DUF5595"/>
    <property type="match status" value="1"/>
</dbReference>
<keyword evidence="5 10" id="KW-0995">Kinetochore</keyword>
<evidence type="ECO:0000256" key="2">
    <source>
        <dbReference type="ARBA" id="ARBA00022454"/>
    </source>
</evidence>
<comment type="function">
    <text evidence="10">Acts as a component of the essential kinetochore-associated NDC80 complex, which is required for chromosome segregation and spindle checkpoint activity.</text>
</comment>
<dbReference type="InterPro" id="IPR055260">
    <property type="entry name" value="Ndc80_CH"/>
</dbReference>
<evidence type="ECO:0000259" key="13">
    <source>
        <dbReference type="Pfam" id="PF03801"/>
    </source>
</evidence>
<dbReference type="GO" id="GO:0031262">
    <property type="term" value="C:Ndc80 complex"/>
    <property type="evidence" value="ECO:0007669"/>
    <property type="project" value="UniProtKB-UniRule"/>
</dbReference>
<reference evidence="16 17" key="1">
    <citation type="journal article" date="2021" name="Elife">
        <title>Chloroplast acquisition without the gene transfer in kleptoplastic sea slugs, Plakobranchus ocellatus.</title>
        <authorList>
            <person name="Maeda T."/>
            <person name="Takahashi S."/>
            <person name="Yoshida T."/>
            <person name="Shimamura S."/>
            <person name="Takaki Y."/>
            <person name="Nagai Y."/>
            <person name="Toyoda A."/>
            <person name="Suzuki Y."/>
            <person name="Arimoto A."/>
            <person name="Ishii H."/>
            <person name="Satoh N."/>
            <person name="Nishiyama T."/>
            <person name="Hasebe M."/>
            <person name="Maruyama T."/>
            <person name="Minagawa J."/>
            <person name="Obokata J."/>
            <person name="Shigenobu S."/>
        </authorList>
    </citation>
    <scope>NUCLEOTIDE SEQUENCE [LARGE SCALE GENOMIC DNA]</scope>
</reference>
<feature type="domain" description="Kinetochore protein NDC80 loop region" evidence="15">
    <location>
        <begin position="399"/>
        <end position="622"/>
    </location>
</feature>
<keyword evidence="17" id="KW-1185">Reference proteome</keyword>
<feature type="coiled-coil region" evidence="11">
    <location>
        <begin position="288"/>
        <end position="419"/>
    </location>
</feature>
<evidence type="ECO:0000313" key="16">
    <source>
        <dbReference type="EMBL" id="GFS04381.1"/>
    </source>
</evidence>
<dbReference type="GO" id="GO:0051315">
    <property type="term" value="P:attachment of mitotic spindle microtubules to kinetochore"/>
    <property type="evidence" value="ECO:0007669"/>
    <property type="project" value="UniProtKB-UniRule"/>
</dbReference>
<feature type="domain" description="DUF5595" evidence="14">
    <location>
        <begin position="242"/>
        <end position="304"/>
    </location>
</feature>
<evidence type="ECO:0000256" key="7">
    <source>
        <dbReference type="ARBA" id="ARBA00023242"/>
    </source>
</evidence>
<evidence type="ECO:0000256" key="8">
    <source>
        <dbReference type="ARBA" id="ARBA00023306"/>
    </source>
</evidence>
<evidence type="ECO:0000256" key="11">
    <source>
        <dbReference type="SAM" id="Coils"/>
    </source>
</evidence>
<dbReference type="InterPro" id="IPR040967">
    <property type="entry name" value="DUF5595"/>
</dbReference>
<evidence type="ECO:0000256" key="12">
    <source>
        <dbReference type="SAM" id="MobiDB-lite"/>
    </source>
</evidence>
<dbReference type="GO" id="GO:0005634">
    <property type="term" value="C:nucleus"/>
    <property type="evidence" value="ECO:0007669"/>
    <property type="project" value="UniProtKB-SubCell"/>
</dbReference>
<dbReference type="Pfam" id="PF24487">
    <property type="entry name" value="NDC80_loop"/>
    <property type="match status" value="1"/>
</dbReference>
<evidence type="ECO:0000313" key="17">
    <source>
        <dbReference type="Proteomes" id="UP000762676"/>
    </source>
</evidence>
<evidence type="ECO:0000256" key="4">
    <source>
        <dbReference type="ARBA" id="ARBA00022776"/>
    </source>
</evidence>
<dbReference type="EMBL" id="BMAT01009335">
    <property type="protein sequence ID" value="GFS04381.1"/>
    <property type="molecule type" value="Genomic_DNA"/>
</dbReference>
<name>A0AAV4I440_9GAST</name>
<evidence type="ECO:0000256" key="10">
    <source>
        <dbReference type="RuleBase" id="RU368072"/>
    </source>
</evidence>
<dbReference type="Proteomes" id="UP000762676">
    <property type="component" value="Unassembled WGS sequence"/>
</dbReference>
<keyword evidence="4 10" id="KW-0498">Mitosis</keyword>
<evidence type="ECO:0000259" key="15">
    <source>
        <dbReference type="Pfam" id="PF24487"/>
    </source>
</evidence>
<organism evidence="16 17">
    <name type="scientific">Elysia marginata</name>
    <dbReference type="NCBI Taxonomy" id="1093978"/>
    <lineage>
        <taxon>Eukaryota</taxon>
        <taxon>Metazoa</taxon>
        <taxon>Spiralia</taxon>
        <taxon>Lophotrochozoa</taxon>
        <taxon>Mollusca</taxon>
        <taxon>Gastropoda</taxon>
        <taxon>Heterobranchia</taxon>
        <taxon>Euthyneura</taxon>
        <taxon>Panpulmonata</taxon>
        <taxon>Sacoglossa</taxon>
        <taxon>Placobranchoidea</taxon>
        <taxon>Plakobranchidae</taxon>
        <taxon>Elysia</taxon>
    </lineage>
</organism>
<feature type="coiled-coil region" evidence="11">
    <location>
        <begin position="503"/>
        <end position="615"/>
    </location>
</feature>
<comment type="caution">
    <text evidence="16">The sequence shown here is derived from an EMBL/GenBank/DDBJ whole genome shotgun (WGS) entry which is preliminary data.</text>
</comment>
<dbReference type="InterPro" id="IPR005550">
    <property type="entry name" value="Kinetochore_Ndc80"/>
</dbReference>
<evidence type="ECO:0000256" key="3">
    <source>
        <dbReference type="ARBA" id="ARBA00022618"/>
    </source>
</evidence>
<dbReference type="PANTHER" id="PTHR10643:SF2">
    <property type="entry name" value="KINETOCHORE PROTEIN NDC80 HOMOLOG"/>
    <property type="match status" value="1"/>
</dbReference>
<dbReference type="Gene3D" id="1.10.418.30">
    <property type="entry name" value="Ncd80 complex, Ncd80 subunit"/>
    <property type="match status" value="1"/>
</dbReference>
<keyword evidence="6 11" id="KW-0175">Coiled coil</keyword>
<keyword evidence="9 10" id="KW-0137">Centromere</keyword>
<evidence type="ECO:0000256" key="5">
    <source>
        <dbReference type="ARBA" id="ARBA00022838"/>
    </source>
</evidence>
<dbReference type="GO" id="GO:0051301">
    <property type="term" value="P:cell division"/>
    <property type="evidence" value="ECO:0007669"/>
    <property type="project" value="UniProtKB-UniRule"/>
</dbReference>
<dbReference type="PANTHER" id="PTHR10643">
    <property type="entry name" value="KINETOCHORE PROTEIN NDC80"/>
    <property type="match status" value="1"/>
</dbReference>
<evidence type="ECO:0000259" key="14">
    <source>
        <dbReference type="Pfam" id="PF18077"/>
    </source>
</evidence>
<keyword evidence="3 10" id="KW-0132">Cell division</keyword>
<keyword evidence="8 10" id="KW-0131">Cell cycle</keyword>
<accession>A0AAV4I440</accession>
<comment type="similarity">
    <text evidence="1 10">Belongs to the NDC80/HEC1 family.</text>
</comment>
<feature type="compositionally biased region" description="Basic and acidic residues" evidence="12">
    <location>
        <begin position="1"/>
        <end position="10"/>
    </location>
</feature>
<protein>
    <recommendedName>
        <fullName evidence="10">Kinetochore protein NDC80</fullName>
    </recommendedName>
</protein>
<proteinExistence type="inferred from homology"/>
<dbReference type="InterPro" id="IPR038273">
    <property type="entry name" value="Ndc80_sf"/>
</dbReference>
<evidence type="ECO:0000256" key="6">
    <source>
        <dbReference type="ARBA" id="ARBA00023054"/>
    </source>
</evidence>
<comment type="subcellular location">
    <subcellularLocation>
        <location evidence="10">Chromosome</location>
        <location evidence="10">Centromere</location>
        <location evidence="10">Kinetochore</location>
    </subcellularLocation>
    <subcellularLocation>
        <location evidence="10">Nucleus</location>
    </subcellularLocation>
</comment>
<feature type="domain" description="Kinetochore protein Ndc80 CH" evidence="13">
    <location>
        <begin position="102"/>
        <end position="220"/>
    </location>
</feature>